<keyword evidence="1" id="KW-1133">Transmembrane helix</keyword>
<dbReference type="PROSITE" id="PS00018">
    <property type="entry name" value="EF_HAND_1"/>
    <property type="match status" value="1"/>
</dbReference>
<evidence type="ECO:0000313" key="2">
    <source>
        <dbReference type="EMBL" id="QCT71830.1"/>
    </source>
</evidence>
<accession>A0A4P9C8K4</accession>
<dbReference type="EMBL" id="CP029487">
    <property type="protein sequence ID" value="QCT71830.1"/>
    <property type="molecule type" value="Genomic_DNA"/>
</dbReference>
<keyword evidence="3" id="KW-1185">Reference proteome</keyword>
<dbReference type="SUPFAM" id="SSF54523">
    <property type="entry name" value="Pili subunits"/>
    <property type="match status" value="1"/>
</dbReference>
<dbReference type="Gene3D" id="3.30.700.10">
    <property type="entry name" value="Glycoprotein, Type 4 Pilin"/>
    <property type="match status" value="1"/>
</dbReference>
<protein>
    <submittedName>
        <fullName evidence="2">Prepilin-type N-terminal cleavage/methylation domain-containing protein</fullName>
    </submittedName>
</protein>
<reference evidence="2 3" key="1">
    <citation type="submission" date="2018-05" db="EMBL/GenBank/DDBJ databases">
        <title>Genome comparison of Eubacterium sp.</title>
        <authorList>
            <person name="Feng Y."/>
            <person name="Sanchez-Andrea I."/>
            <person name="Stams A.J.M."/>
            <person name="De Vos W.M."/>
        </authorList>
    </citation>
    <scope>NUCLEOTIDE SEQUENCE [LARGE SCALE GENOMIC DNA]</scope>
    <source>
        <strain evidence="2 3">YI</strain>
    </source>
</reference>
<keyword evidence="1" id="KW-0812">Transmembrane</keyword>
<evidence type="ECO:0000313" key="3">
    <source>
        <dbReference type="Proteomes" id="UP000218387"/>
    </source>
</evidence>
<proteinExistence type="predicted"/>
<dbReference type="Proteomes" id="UP000218387">
    <property type="component" value="Chromosome"/>
</dbReference>
<dbReference type="InterPro" id="IPR045584">
    <property type="entry name" value="Pilin-like"/>
</dbReference>
<dbReference type="InterPro" id="IPR012902">
    <property type="entry name" value="N_methyl_site"/>
</dbReference>
<dbReference type="NCBIfam" id="TIGR02532">
    <property type="entry name" value="IV_pilin_GFxxxE"/>
    <property type="match status" value="1"/>
</dbReference>
<feature type="transmembrane region" description="Helical" evidence="1">
    <location>
        <begin position="21"/>
        <end position="41"/>
    </location>
</feature>
<evidence type="ECO:0000256" key="1">
    <source>
        <dbReference type="SAM" id="Phobius"/>
    </source>
</evidence>
<organism evidence="2 3">
    <name type="scientific">Eubacterium maltosivorans</name>
    <dbReference type="NCBI Taxonomy" id="2041044"/>
    <lineage>
        <taxon>Bacteria</taxon>
        <taxon>Bacillati</taxon>
        <taxon>Bacillota</taxon>
        <taxon>Clostridia</taxon>
        <taxon>Eubacteriales</taxon>
        <taxon>Eubacteriaceae</taxon>
        <taxon>Eubacterium</taxon>
    </lineage>
</organism>
<dbReference type="RefSeq" id="WP_096918610.1">
    <property type="nucleotide sequence ID" value="NZ_CP029487.1"/>
</dbReference>
<dbReference type="KEGG" id="emt:CPZ25_010985"/>
<sequence>MTLRRKLKMLIKSPSGFTMMELITVIVVIALLAVIIIPGYLHFIDDAKKDAAIAEARTIYLAAQIRATEFKSAETAENPYRIPDANDLRDLVGPDNIYEGVTKLTIVDDNRDGTIDKIEMIKNNINVIIEPGKRVVVDGKEVSAYKGETDVK</sequence>
<name>A0A4P9C8K4_EUBML</name>
<dbReference type="InterPro" id="IPR018247">
    <property type="entry name" value="EF_Hand_1_Ca_BS"/>
</dbReference>
<gene>
    <name evidence="2" type="ORF">CPZ25_010985</name>
</gene>
<dbReference type="AlphaFoldDB" id="A0A4P9C8K4"/>
<keyword evidence="1" id="KW-0472">Membrane</keyword>